<comment type="caution">
    <text evidence="3">The sequence shown here is derived from an EMBL/GenBank/DDBJ whole genome shotgun (WGS) entry which is preliminary data.</text>
</comment>
<feature type="compositionally biased region" description="Polar residues" evidence="1">
    <location>
        <begin position="708"/>
        <end position="719"/>
    </location>
</feature>
<feature type="compositionally biased region" description="Basic residues" evidence="1">
    <location>
        <begin position="551"/>
        <end position="562"/>
    </location>
</feature>
<feature type="region of interest" description="Disordered" evidence="1">
    <location>
        <begin position="1142"/>
        <end position="1308"/>
    </location>
</feature>
<feature type="region of interest" description="Disordered" evidence="1">
    <location>
        <begin position="962"/>
        <end position="1114"/>
    </location>
</feature>
<dbReference type="STRING" id="1448321.A0A317VRZ9"/>
<feature type="compositionally biased region" description="Polar residues" evidence="1">
    <location>
        <begin position="1250"/>
        <end position="1264"/>
    </location>
</feature>
<dbReference type="VEuPathDB" id="FungiDB:BO70DRAFT_430621"/>
<protein>
    <recommendedName>
        <fullName evidence="2">DUF7357 domain-containing protein</fullName>
    </recommendedName>
</protein>
<dbReference type="InterPro" id="IPR055781">
    <property type="entry name" value="DUF7357"/>
</dbReference>
<feature type="compositionally biased region" description="Polar residues" evidence="1">
    <location>
        <begin position="1155"/>
        <end position="1167"/>
    </location>
</feature>
<feature type="compositionally biased region" description="Low complexity" evidence="1">
    <location>
        <begin position="459"/>
        <end position="492"/>
    </location>
</feature>
<feature type="compositionally biased region" description="Basic and acidic residues" evidence="1">
    <location>
        <begin position="1174"/>
        <end position="1204"/>
    </location>
</feature>
<sequence>MRLHLVIQRHGLPVTRILWTTSPPSLFGHNAPSASSMVPAAASALTSSRVPNALYSNGGYTIAQLLEDVNEVLPLETDPASFDGECTGQWGLEDYVVEVGGSECLHFMEVEGLLRDGDEVLIRALQISDLRARRMSGRHQISNDGKHLIDGVPFGKPFLKRPTTSRPAIKIPPRKKRRTSVAGWDYGSRYEEEDAEWAPNQLGYNQELSLFKADDQLERRDERAEAYQDDYADYHEPDEDGDGTVIRHTIDEQRDQTSESDSDMSNVDNEDLAEELKGLEEDLDISPMPVTEDDAEQAGTTGYPLRSRKSTSRTALRKSSLADPLIKKTPDLDGGRRDSKVVTFQDQKVEPSVKHSASPARKAKVSENVVPDKKDLTRVATPERELVLDHTVNADTVVQADATPPTPQTVMQTQSALCASPEQPTRSKASTPKAPGAYQESGQSEWAGSMIKTKPTSESLPDSASNASDSSSSASDSDSSDSSDPSDSSDASDSSDEDSSEGPSSDSEDDSSSDSDSNSDSDSSSSEDELSDSEADELRTKTIPPGAGSLRTKKSNQRSKLRRRLAKLKELGALPPQADFATLREWEDKNGHSYYVPEAKPDAKPDPKEQERAEFEAKRQKLLRDLELGGVDVTVISQSAPQSTQNDQTPATEEIAKDDVKETGAEPSKRRTLDVASSRRLLFGSLGVRTPRTKEDEEATRKKLAGKPSNTAQHQQPAKQDTAEDPESDSDENWQDKLTIGATECVYDDIELKPPPFPFEQRWDTEAGDLIRQRKGWGKKRKRRQQLQVYNGEEEEYWNGDYGYSTGDMQLDYDDTEQPNGHMEGVEQTEVNGNTADDLPALPNDPSSLQNLGEVDLKRSAIIAFMQLDLSKATNWQPTVSGYRVAEILDVFEDQIFKIRLAKRDRRQTRESGDDEDDGVQYSGFEMPGFDEEEDDGFREVSFADLINPKLLRAADAAGLGDAEEPSISRAANGSSPRGPSPASNEAQATHVGSGDGQPPLQEMSEERADLDKSQLNDKAADTVNSSPVRSPQFIGFESPGAELAPASEAGRGDEVSGVASDPAAGQDIEDGKEGRQPDAALPEIKDPPSTLHLTSLPADAADDPTPFSDDDLQLISSPTSVVSFHCLMQKYFPAIKRESFTSSPLPKKEPGASQARSPSQSSTHSVVPNPFYEIDKAQEERQRQRDSRKGSRNQDLDRGEATTDHLSLAGSPSPSPRRSRSAGSPLPSLISVVPESVQPLPKDSGPRSPASQTSLVDLTLSSPPQSPGGSDEDYARSHRLPRGSGWVQKNIPPTRRQTRQSSGRRRR</sequence>
<evidence type="ECO:0000259" key="2">
    <source>
        <dbReference type="Pfam" id="PF24054"/>
    </source>
</evidence>
<feature type="compositionally biased region" description="Basic and acidic residues" evidence="1">
    <location>
        <begin position="599"/>
        <end position="616"/>
    </location>
</feature>
<feature type="compositionally biased region" description="Acidic residues" evidence="1">
    <location>
        <begin position="227"/>
        <end position="242"/>
    </location>
</feature>
<dbReference type="OrthoDB" id="3365616at2759"/>
<name>A0A317VRZ9_9EURO</name>
<dbReference type="RefSeq" id="XP_025397867.1">
    <property type="nucleotide sequence ID" value="XM_025548175.1"/>
</dbReference>
<gene>
    <name evidence="3" type="ORF">BO70DRAFT_430621</name>
</gene>
<feature type="compositionally biased region" description="Acidic residues" evidence="1">
    <location>
        <begin position="723"/>
        <end position="733"/>
    </location>
</feature>
<feature type="compositionally biased region" description="Basic and acidic residues" evidence="1">
    <location>
        <begin position="370"/>
        <end position="388"/>
    </location>
</feature>
<proteinExistence type="predicted"/>
<dbReference type="EMBL" id="MSFL01000019">
    <property type="protein sequence ID" value="PWY77106.1"/>
    <property type="molecule type" value="Genomic_DNA"/>
</dbReference>
<feature type="domain" description="DUF7357" evidence="2">
    <location>
        <begin position="1"/>
        <end position="174"/>
    </location>
</feature>
<feature type="compositionally biased region" description="Basic and acidic residues" evidence="1">
    <location>
        <begin position="1005"/>
        <end position="1021"/>
    </location>
</feature>
<evidence type="ECO:0000313" key="4">
    <source>
        <dbReference type="Proteomes" id="UP000247233"/>
    </source>
</evidence>
<dbReference type="Proteomes" id="UP000247233">
    <property type="component" value="Unassembled WGS sequence"/>
</dbReference>
<feature type="region of interest" description="Disordered" evidence="1">
    <location>
        <begin position="219"/>
        <end position="244"/>
    </location>
</feature>
<feature type="region of interest" description="Disordered" evidence="1">
    <location>
        <begin position="593"/>
        <end position="616"/>
    </location>
</feature>
<evidence type="ECO:0000313" key="3">
    <source>
        <dbReference type="EMBL" id="PWY77106.1"/>
    </source>
</evidence>
<feature type="region of interest" description="Disordered" evidence="1">
    <location>
        <begin position="634"/>
        <end position="740"/>
    </location>
</feature>
<feature type="region of interest" description="Disordered" evidence="1">
    <location>
        <begin position="280"/>
        <end position="562"/>
    </location>
</feature>
<feature type="compositionally biased region" description="Basic and acidic residues" evidence="1">
    <location>
        <begin position="325"/>
        <end position="340"/>
    </location>
</feature>
<feature type="compositionally biased region" description="Basic and acidic residues" evidence="1">
    <location>
        <begin position="692"/>
        <end position="701"/>
    </location>
</feature>
<feature type="compositionally biased region" description="Polar residues" evidence="1">
    <location>
        <begin position="970"/>
        <end position="988"/>
    </location>
</feature>
<organism evidence="3 4">
    <name type="scientific">Aspergillus heteromorphus CBS 117.55</name>
    <dbReference type="NCBI Taxonomy" id="1448321"/>
    <lineage>
        <taxon>Eukaryota</taxon>
        <taxon>Fungi</taxon>
        <taxon>Dikarya</taxon>
        <taxon>Ascomycota</taxon>
        <taxon>Pezizomycotina</taxon>
        <taxon>Eurotiomycetes</taxon>
        <taxon>Eurotiomycetidae</taxon>
        <taxon>Eurotiales</taxon>
        <taxon>Aspergillaceae</taxon>
        <taxon>Aspergillus</taxon>
        <taxon>Aspergillus subgen. Circumdati</taxon>
    </lineage>
</organism>
<dbReference type="Pfam" id="PF24054">
    <property type="entry name" value="DUF7357"/>
    <property type="match status" value="1"/>
</dbReference>
<feature type="compositionally biased region" description="Basic residues" evidence="1">
    <location>
        <begin position="1297"/>
        <end position="1308"/>
    </location>
</feature>
<evidence type="ECO:0000256" key="1">
    <source>
        <dbReference type="SAM" id="MobiDB-lite"/>
    </source>
</evidence>
<dbReference type="GeneID" id="37070412"/>
<keyword evidence="4" id="KW-1185">Reference proteome</keyword>
<feature type="compositionally biased region" description="Polar residues" evidence="1">
    <location>
        <begin position="635"/>
        <end position="651"/>
    </location>
</feature>
<accession>A0A317VRZ9</accession>
<reference evidence="3 4" key="1">
    <citation type="submission" date="2016-12" db="EMBL/GenBank/DDBJ databases">
        <title>The genomes of Aspergillus section Nigri reveals drivers in fungal speciation.</title>
        <authorList>
            <consortium name="DOE Joint Genome Institute"/>
            <person name="Vesth T.C."/>
            <person name="Nybo J."/>
            <person name="Theobald S."/>
            <person name="Brandl J."/>
            <person name="Frisvad J.C."/>
            <person name="Nielsen K.F."/>
            <person name="Lyhne E.K."/>
            <person name="Kogle M.E."/>
            <person name="Kuo A."/>
            <person name="Riley R."/>
            <person name="Clum A."/>
            <person name="Nolan M."/>
            <person name="Lipzen A."/>
            <person name="Salamov A."/>
            <person name="Henrissat B."/>
            <person name="Wiebenga A."/>
            <person name="De Vries R.P."/>
            <person name="Grigoriev I.V."/>
            <person name="Mortensen U.H."/>
            <person name="Andersen M.R."/>
            <person name="Baker S.E."/>
        </authorList>
    </citation>
    <scope>NUCLEOTIDE SEQUENCE [LARGE SCALE GENOMIC DNA]</scope>
    <source>
        <strain evidence="3 4">CBS 117.55</strain>
    </source>
</reference>
<feature type="compositionally biased region" description="Basic and acidic residues" evidence="1">
    <location>
        <begin position="654"/>
        <end position="673"/>
    </location>
</feature>
<feature type="compositionally biased region" description="Acidic residues" evidence="1">
    <location>
        <begin position="493"/>
        <end position="535"/>
    </location>
</feature>
<feature type="region of interest" description="Disordered" evidence="1">
    <location>
        <begin position="904"/>
        <end position="933"/>
    </location>
</feature>